<keyword evidence="10" id="KW-0739">Sodium transport</keyword>
<feature type="transmembrane region" description="Helical" evidence="12">
    <location>
        <begin position="537"/>
        <end position="558"/>
    </location>
</feature>
<dbReference type="InterPro" id="IPR001734">
    <property type="entry name" value="Na/solute_symporter"/>
</dbReference>
<reference evidence="13 14" key="1">
    <citation type="submission" date="2021-02" db="EMBL/GenBank/DDBJ databases">
        <title>De Novo genome assembly of isolated myxobacteria.</title>
        <authorList>
            <person name="Stevens D.C."/>
        </authorList>
    </citation>
    <scope>NUCLEOTIDE SEQUENCE [LARGE SCALE GENOMIC DNA]</scope>
    <source>
        <strain evidence="14">SCPEA02</strain>
    </source>
</reference>
<name>A0ABX7NY04_9BACT</name>
<evidence type="ECO:0000256" key="10">
    <source>
        <dbReference type="ARBA" id="ARBA00023201"/>
    </source>
</evidence>
<evidence type="ECO:0000256" key="2">
    <source>
        <dbReference type="ARBA" id="ARBA00006434"/>
    </source>
</evidence>
<keyword evidence="8" id="KW-0406">Ion transport</keyword>
<evidence type="ECO:0000256" key="9">
    <source>
        <dbReference type="ARBA" id="ARBA00023136"/>
    </source>
</evidence>
<evidence type="ECO:0000313" key="14">
    <source>
        <dbReference type="Proteomes" id="UP000662747"/>
    </source>
</evidence>
<keyword evidence="9 12" id="KW-0472">Membrane</keyword>
<dbReference type="PANTHER" id="PTHR42985:SF40">
    <property type="entry name" value="LD47995P-RELATED"/>
    <property type="match status" value="1"/>
</dbReference>
<dbReference type="RefSeq" id="WP_206724906.1">
    <property type="nucleotide sequence ID" value="NZ_CP071090.1"/>
</dbReference>
<evidence type="ECO:0000256" key="6">
    <source>
        <dbReference type="ARBA" id="ARBA00022989"/>
    </source>
</evidence>
<evidence type="ECO:0000256" key="5">
    <source>
        <dbReference type="ARBA" id="ARBA00022692"/>
    </source>
</evidence>
<keyword evidence="14" id="KW-1185">Reference proteome</keyword>
<feature type="transmembrane region" description="Helical" evidence="12">
    <location>
        <begin position="271"/>
        <end position="296"/>
    </location>
</feature>
<feature type="transmembrane region" description="Helical" evidence="12">
    <location>
        <begin position="117"/>
        <end position="142"/>
    </location>
</feature>
<comment type="subcellular location">
    <subcellularLocation>
        <location evidence="1">Cell membrane</location>
        <topology evidence="1">Multi-pass membrane protein</topology>
    </subcellularLocation>
</comment>
<evidence type="ECO:0000256" key="12">
    <source>
        <dbReference type="SAM" id="Phobius"/>
    </source>
</evidence>
<feature type="transmembrane region" description="Helical" evidence="12">
    <location>
        <begin position="154"/>
        <end position="174"/>
    </location>
</feature>
<evidence type="ECO:0000256" key="11">
    <source>
        <dbReference type="RuleBase" id="RU362091"/>
    </source>
</evidence>
<feature type="transmembrane region" description="Helical" evidence="12">
    <location>
        <begin position="453"/>
        <end position="478"/>
    </location>
</feature>
<dbReference type="Gene3D" id="1.20.1730.10">
    <property type="entry name" value="Sodium/glucose cotransporter"/>
    <property type="match status" value="1"/>
</dbReference>
<dbReference type="Proteomes" id="UP000662747">
    <property type="component" value="Chromosome"/>
</dbReference>
<dbReference type="PROSITE" id="PS50283">
    <property type="entry name" value="NA_SOLUT_SYMP_3"/>
    <property type="match status" value="1"/>
</dbReference>
<organism evidence="13 14">
    <name type="scientific">Pyxidicoccus parkwayensis</name>
    <dbReference type="NCBI Taxonomy" id="2813578"/>
    <lineage>
        <taxon>Bacteria</taxon>
        <taxon>Pseudomonadati</taxon>
        <taxon>Myxococcota</taxon>
        <taxon>Myxococcia</taxon>
        <taxon>Myxococcales</taxon>
        <taxon>Cystobacterineae</taxon>
        <taxon>Myxococcaceae</taxon>
        <taxon>Pyxidicoccus</taxon>
    </lineage>
</organism>
<feature type="transmembrane region" description="Helical" evidence="12">
    <location>
        <begin position="6"/>
        <end position="22"/>
    </location>
</feature>
<dbReference type="CDD" id="cd11494">
    <property type="entry name" value="SLC5sbd_NIS-like_u2"/>
    <property type="match status" value="1"/>
</dbReference>
<keyword evidence="4" id="KW-1003">Cell membrane</keyword>
<evidence type="ECO:0000256" key="8">
    <source>
        <dbReference type="ARBA" id="ARBA00023065"/>
    </source>
</evidence>
<evidence type="ECO:0000313" key="13">
    <source>
        <dbReference type="EMBL" id="QSQ23331.1"/>
    </source>
</evidence>
<evidence type="ECO:0000256" key="7">
    <source>
        <dbReference type="ARBA" id="ARBA00023053"/>
    </source>
</evidence>
<comment type="similarity">
    <text evidence="2 11">Belongs to the sodium:solute symporter (SSF) (TC 2.A.21) family.</text>
</comment>
<protein>
    <submittedName>
        <fullName evidence="13">Sodium:solute symporter</fullName>
    </submittedName>
</protein>
<feature type="transmembrane region" description="Helical" evidence="12">
    <location>
        <begin position="513"/>
        <end position="531"/>
    </location>
</feature>
<accession>A0ABX7NY04</accession>
<keyword evidence="3" id="KW-0813">Transport</keyword>
<gene>
    <name evidence="13" type="ORF">JY651_51080</name>
</gene>
<sequence>MTLLDWLVLIGTTVFIVVWGLWKARSAKTTEDYLRGARELKWPTIGLSVMATQASAITFLSVPGQAYEDGMRFVQFYFGLPIAMVLISAVFVPIYYRLNVITAYEYLESRFDLKTRLLGAFLFLVQRGLAAGITIYAPSIILSSILGWPLEPTVVAMGALVILYTVTGGSNAVSQTQKQQMVVMMGGMVVAALVIIWRLPEHVSFGKAVDVAGAFGRMNVVSFDFDVQDRYNFWSGITGGFFLSLSYFGTDQSQVGRYLTGRSVSESRLGLLFNGVLKIPMQFLILFVGVLVFVFYQFSTPPLLFNEPLRERVQASAQAGEYAAIEAKWEQAQTAKRAEVERFLAAREAGDVATADASREALRGAAKQANDIRKEAKAVVARALPGVETKDSDYIFIGFVKRWLPSGLFGLLIAVILAAAMSSIASELNALGATTTVDFYRRVFRPDASDKHVLVASKLFTVFWGLVAVSFATFASLLDNLIQAVNILGSIFYGTVLGMFLVAFFLKHVRGHAVFGAAVLSQGTVIALFMLSDIGYLWFNVIGCALVVVLGLVLQAVLPRQPEPVVAAGA</sequence>
<evidence type="ECO:0000256" key="3">
    <source>
        <dbReference type="ARBA" id="ARBA00022448"/>
    </source>
</evidence>
<proteinExistence type="inferred from homology"/>
<feature type="transmembrane region" description="Helical" evidence="12">
    <location>
        <begin position="231"/>
        <end position="250"/>
    </location>
</feature>
<keyword evidence="5 12" id="KW-0812">Transmembrane</keyword>
<evidence type="ECO:0000256" key="4">
    <source>
        <dbReference type="ARBA" id="ARBA00022475"/>
    </source>
</evidence>
<dbReference type="PANTHER" id="PTHR42985">
    <property type="entry name" value="SODIUM-COUPLED MONOCARBOXYLATE TRANSPORTER"/>
    <property type="match status" value="1"/>
</dbReference>
<evidence type="ECO:0000256" key="1">
    <source>
        <dbReference type="ARBA" id="ARBA00004651"/>
    </source>
</evidence>
<dbReference type="InterPro" id="IPR051163">
    <property type="entry name" value="Sodium:Solute_Symporter_SSF"/>
</dbReference>
<keyword evidence="6 12" id="KW-1133">Transmembrane helix</keyword>
<dbReference type="EMBL" id="CP071090">
    <property type="protein sequence ID" value="QSQ23331.1"/>
    <property type="molecule type" value="Genomic_DNA"/>
</dbReference>
<feature type="transmembrane region" description="Helical" evidence="12">
    <location>
        <begin position="484"/>
        <end position="506"/>
    </location>
</feature>
<feature type="transmembrane region" description="Helical" evidence="12">
    <location>
        <begin position="42"/>
        <end position="62"/>
    </location>
</feature>
<keyword evidence="7" id="KW-0915">Sodium</keyword>
<feature type="transmembrane region" description="Helical" evidence="12">
    <location>
        <begin position="74"/>
        <end position="96"/>
    </location>
</feature>
<feature type="transmembrane region" description="Helical" evidence="12">
    <location>
        <begin position="181"/>
        <end position="199"/>
    </location>
</feature>
<dbReference type="InterPro" id="IPR038377">
    <property type="entry name" value="Na/Glc_symporter_sf"/>
</dbReference>
<feature type="transmembrane region" description="Helical" evidence="12">
    <location>
        <begin position="408"/>
        <end position="432"/>
    </location>
</feature>
<dbReference type="Pfam" id="PF00474">
    <property type="entry name" value="SSF"/>
    <property type="match status" value="2"/>
</dbReference>